<dbReference type="PANTHER" id="PTHR10272">
    <property type="entry name" value="PLATELET-ACTIVATING FACTOR ACETYLHYDROLASE"/>
    <property type="match status" value="1"/>
</dbReference>
<evidence type="ECO:0000256" key="2">
    <source>
        <dbReference type="ARBA" id="ARBA00022963"/>
    </source>
</evidence>
<dbReference type="eggNOG" id="COG4188">
    <property type="taxonomic scope" value="Bacteria"/>
</dbReference>
<dbReference type="InterPro" id="IPR001375">
    <property type="entry name" value="Peptidase_S9_cat"/>
</dbReference>
<dbReference type="InterPro" id="IPR029058">
    <property type="entry name" value="AB_hydrolase_fold"/>
</dbReference>
<keyword evidence="3" id="KW-0443">Lipid metabolism</keyword>
<dbReference type="SUPFAM" id="SSF53474">
    <property type="entry name" value="alpha/beta-Hydrolases"/>
    <property type="match status" value="1"/>
</dbReference>
<sequence>MFNRFEIFKTILIVGICSHCLSFSYAQAYEVKIAHIGQRTIDFFDEDRGRKLTTEIWYPTSDLLAESDKIYSPFKRFLTVRDATPLDVKHPLILFSHGSGGNRLSLEWLAQALVKEGYIVAAVDHWGNTHDNKIAIEFIKPWERPLDISAVLTCLLDDNMFEEIIDSERIGALGFSFGGYTVMALAGAVLDYPKLLNYYKTKEGLRDLAEIREFPDLSERISDRSFIEMTKNVPSLKDNRIQCFFAISPGTAQGFRDKDQFKQVNDPVSIIGCRADRVTPVAKYARHYHALIDHSEYFEFGGEVGHYVMLAEAGDEVKKEAPEIFVDDPSVNRSCVHQKVIDLAIDFFAEHINNE</sequence>
<name>F4CE71_SPHS2</name>
<dbReference type="STRING" id="743722.Sph21_1268"/>
<dbReference type="PIRSF" id="PIRSF031982">
    <property type="entry name" value="UCP031982_abhydr"/>
    <property type="match status" value="1"/>
</dbReference>
<dbReference type="GO" id="GO:0016042">
    <property type="term" value="P:lipid catabolic process"/>
    <property type="evidence" value="ECO:0007669"/>
    <property type="project" value="UniProtKB-KW"/>
</dbReference>
<evidence type="ECO:0000256" key="1">
    <source>
        <dbReference type="ARBA" id="ARBA00022801"/>
    </source>
</evidence>
<dbReference type="OrthoDB" id="9814760at2"/>
<dbReference type="Pfam" id="PF00326">
    <property type="entry name" value="Peptidase_S9"/>
    <property type="match status" value="1"/>
</dbReference>
<dbReference type="HOGENOM" id="CLU_045366_1_0_10"/>
<dbReference type="AlphaFoldDB" id="F4CE71"/>
<dbReference type="InterPro" id="IPR016986">
    <property type="entry name" value="UCP031982_abhydr"/>
</dbReference>
<keyword evidence="2" id="KW-0442">Lipid degradation</keyword>
<evidence type="ECO:0000259" key="4">
    <source>
        <dbReference type="Pfam" id="PF00326"/>
    </source>
</evidence>
<accession>F4CE71</accession>
<organism evidence="5">
    <name type="scientific">Sphingobacterium sp. (strain 21)</name>
    <dbReference type="NCBI Taxonomy" id="743722"/>
    <lineage>
        <taxon>Bacteria</taxon>
        <taxon>Pseudomonadati</taxon>
        <taxon>Bacteroidota</taxon>
        <taxon>Sphingobacteriia</taxon>
        <taxon>Sphingobacteriales</taxon>
        <taxon>Sphingobacteriaceae</taxon>
        <taxon>Sphingobacterium</taxon>
    </lineage>
</organism>
<reference evidence="5" key="1">
    <citation type="submission" date="2011-03" db="EMBL/GenBank/DDBJ databases">
        <title>Complete sequence of Sphingobacterium sp. 21.</title>
        <authorList>
            <consortium name="US DOE Joint Genome Institute"/>
            <person name="Lucas S."/>
            <person name="Copeland A."/>
            <person name="Lapidus A."/>
            <person name="Cheng J.-F."/>
            <person name="Goodwin L."/>
            <person name="Pitluck S."/>
            <person name="Davenport K."/>
            <person name="Detter J.C."/>
            <person name="Han C."/>
            <person name="Tapia R."/>
            <person name="Land M."/>
            <person name="Hauser L."/>
            <person name="Kyrpides N."/>
            <person name="Ivanova N."/>
            <person name="Ovchinnikova G."/>
            <person name="Pagani I."/>
            <person name="Siebers A.K."/>
            <person name="Allgaier M."/>
            <person name="Thelen M.P."/>
            <person name="Hugenholtz P."/>
            <person name="Woyke T."/>
        </authorList>
    </citation>
    <scope>NUCLEOTIDE SEQUENCE</scope>
    <source>
        <strain evidence="5">21</strain>
    </source>
</reference>
<dbReference type="KEGG" id="shg:Sph21_1268"/>
<dbReference type="Gene3D" id="3.40.50.1820">
    <property type="entry name" value="alpha/beta hydrolase"/>
    <property type="match status" value="1"/>
</dbReference>
<dbReference type="PATRIC" id="fig|743722.3.peg.1358"/>
<dbReference type="GO" id="GO:0003847">
    <property type="term" value="F:1-alkyl-2-acetylglycerophosphocholine esterase activity"/>
    <property type="evidence" value="ECO:0007669"/>
    <property type="project" value="TreeGrafter"/>
</dbReference>
<dbReference type="PANTHER" id="PTHR10272:SF0">
    <property type="entry name" value="PLATELET-ACTIVATING FACTOR ACETYLHYDROLASE"/>
    <property type="match status" value="1"/>
</dbReference>
<feature type="domain" description="Peptidase S9 prolyl oligopeptidase catalytic" evidence="4">
    <location>
        <begin position="106"/>
        <end position="187"/>
    </location>
</feature>
<protein>
    <recommendedName>
        <fullName evidence="4">Peptidase S9 prolyl oligopeptidase catalytic domain-containing protein</fullName>
    </recommendedName>
</protein>
<dbReference type="EMBL" id="CP002584">
    <property type="protein sequence ID" value="ADZ77832.1"/>
    <property type="molecule type" value="Genomic_DNA"/>
</dbReference>
<evidence type="ECO:0000256" key="3">
    <source>
        <dbReference type="ARBA" id="ARBA00023098"/>
    </source>
</evidence>
<gene>
    <name evidence="5" type="ordered locus">Sph21_1268</name>
</gene>
<evidence type="ECO:0000313" key="5">
    <source>
        <dbReference type="EMBL" id="ADZ77832.1"/>
    </source>
</evidence>
<proteinExistence type="predicted"/>
<keyword evidence="1" id="KW-0378">Hydrolase</keyword>